<dbReference type="PANTHER" id="PTHR11566:SF21">
    <property type="entry name" value="DYNAMIN RELATED PROTEIN 1, ISOFORM A"/>
    <property type="match status" value="1"/>
</dbReference>
<dbReference type="InterPro" id="IPR027417">
    <property type="entry name" value="P-loop_NTPase"/>
</dbReference>
<feature type="domain" description="Dynamin-type G" evidence="4">
    <location>
        <begin position="44"/>
        <end position="360"/>
    </location>
</feature>
<dbReference type="InterPro" id="IPR003130">
    <property type="entry name" value="GED"/>
</dbReference>
<dbReference type="GO" id="GO:0005874">
    <property type="term" value="C:microtubule"/>
    <property type="evidence" value="ECO:0007669"/>
    <property type="project" value="TreeGrafter"/>
</dbReference>
<organism evidence="5 6">
    <name type="scientific">Dioszegia hungarica</name>
    <dbReference type="NCBI Taxonomy" id="4972"/>
    <lineage>
        <taxon>Eukaryota</taxon>
        <taxon>Fungi</taxon>
        <taxon>Dikarya</taxon>
        <taxon>Basidiomycota</taxon>
        <taxon>Agaricomycotina</taxon>
        <taxon>Tremellomycetes</taxon>
        <taxon>Tremellales</taxon>
        <taxon>Bulleribasidiaceae</taxon>
        <taxon>Dioszegia</taxon>
    </lineage>
</organism>
<keyword evidence="2" id="KW-0342">GTP-binding</keyword>
<dbReference type="SUPFAM" id="SSF52540">
    <property type="entry name" value="P-loop containing nucleoside triphosphate hydrolases"/>
    <property type="match status" value="1"/>
</dbReference>
<evidence type="ECO:0000256" key="1">
    <source>
        <dbReference type="ARBA" id="ARBA00022741"/>
    </source>
</evidence>
<dbReference type="InterPro" id="IPR022812">
    <property type="entry name" value="Dynamin"/>
</dbReference>
<evidence type="ECO:0000313" key="6">
    <source>
        <dbReference type="Proteomes" id="UP001164286"/>
    </source>
</evidence>
<dbReference type="Gene3D" id="1.20.120.1240">
    <property type="entry name" value="Dynamin, middle domain"/>
    <property type="match status" value="1"/>
</dbReference>
<dbReference type="PANTHER" id="PTHR11566">
    <property type="entry name" value="DYNAMIN"/>
    <property type="match status" value="1"/>
</dbReference>
<evidence type="ECO:0000259" key="4">
    <source>
        <dbReference type="PROSITE" id="PS51718"/>
    </source>
</evidence>
<dbReference type="InterPro" id="IPR020850">
    <property type="entry name" value="GED_dom"/>
</dbReference>
<comment type="caution">
    <text evidence="5">The sequence shown here is derived from an EMBL/GenBank/DDBJ whole genome shotgun (WGS) entry which is preliminary data.</text>
</comment>
<sequence>MTGDTIKPATAAAAPGLFDSGYARSRKELMAVIDKMRACGAAADLDLPTIVVAGNQSCGKSSLIEAISGIKLPRSVDTCTRVPLEARLRQGVEDEPWTCDVKIRQEGSDKMTTEAGTLEQAFGPRLTNPDTVEDVIRRAQLAILNPSVPSKDFVGYIIPSEPEEAPLGSTKQLNFSSNVIVLEITGPNVTDLTLVDLPGIIQNVGDGEDVNDIKVIEDMVKGYIEKDCLILLVLTMKDDTKNQKALLLAKAADPAGTRTIGVLTKPDTLIEEADKALWLAVAQNKKQHLNLGYYVTRQPGADALLKGITFADARKQEKDFFATEKPWSTLDAEGKSRLGTGVLVSFLSNELSRHITEKLPALGDQIELLLRDAVQELSKLSEEVSDNPASALLGLLTDFETSIKQYVIGGAGHAVTIQAINHIAKDLKIEIQKTKPAYFGHASPQPIPKYGGLQPRTEQDMQRELRKLMEDGAGRMYLDHMRLHIENCRSRELPNQVPDAALLKLIERSTATWEKLSVRMLRSVEPVVKQMLQDRIAEIFGQYEYGRLPSAVTVIVNNVLEEIGKRTLVMVTKLATMEPIPYTKNDHYLDSCQPAELSADPAGHAVAMQEALAALAKIGMAGVVEADLNKLLPVDEYEAEMQLMSRSTAYWKVASKRIIDNIPRCIDAELLTPLPKAIRTALLHQLDILGTTGPERCRRFLGESPSDVHRRKDLKDRVERLEGAKRAIDSFSM</sequence>
<dbReference type="GO" id="GO:0016020">
    <property type="term" value="C:membrane"/>
    <property type="evidence" value="ECO:0007669"/>
    <property type="project" value="TreeGrafter"/>
</dbReference>
<dbReference type="GO" id="GO:0005525">
    <property type="term" value="F:GTP binding"/>
    <property type="evidence" value="ECO:0007669"/>
    <property type="project" value="InterPro"/>
</dbReference>
<keyword evidence="6" id="KW-1185">Reference proteome</keyword>
<dbReference type="GO" id="GO:0005737">
    <property type="term" value="C:cytoplasm"/>
    <property type="evidence" value="ECO:0007669"/>
    <property type="project" value="TreeGrafter"/>
</dbReference>
<keyword evidence="5" id="KW-0378">Hydrolase</keyword>
<dbReference type="PRINTS" id="PR00195">
    <property type="entry name" value="DYNAMIN"/>
</dbReference>
<dbReference type="GO" id="GO:0003924">
    <property type="term" value="F:GTPase activity"/>
    <property type="evidence" value="ECO:0007669"/>
    <property type="project" value="InterPro"/>
</dbReference>
<evidence type="ECO:0000313" key="5">
    <source>
        <dbReference type="EMBL" id="KAI9633138.1"/>
    </source>
</evidence>
<keyword evidence="1" id="KW-0547">Nucleotide-binding</keyword>
<dbReference type="GO" id="GO:0008017">
    <property type="term" value="F:microtubule binding"/>
    <property type="evidence" value="ECO:0007669"/>
    <property type="project" value="TreeGrafter"/>
</dbReference>
<dbReference type="InterPro" id="IPR030381">
    <property type="entry name" value="G_DYNAMIN_dom"/>
</dbReference>
<dbReference type="AlphaFoldDB" id="A0AA38H2X2"/>
<dbReference type="Pfam" id="PF00350">
    <property type="entry name" value="Dynamin_N"/>
    <property type="match status" value="1"/>
</dbReference>
<dbReference type="Pfam" id="PF01031">
    <property type="entry name" value="Dynamin_M"/>
    <property type="match status" value="2"/>
</dbReference>
<dbReference type="Gene3D" id="3.40.50.300">
    <property type="entry name" value="P-loop containing nucleotide triphosphate hydrolases"/>
    <property type="match status" value="1"/>
</dbReference>
<dbReference type="Proteomes" id="UP001164286">
    <property type="component" value="Unassembled WGS sequence"/>
</dbReference>
<evidence type="ECO:0000256" key="2">
    <source>
        <dbReference type="ARBA" id="ARBA00023134"/>
    </source>
</evidence>
<dbReference type="EMBL" id="JAKWFO010000011">
    <property type="protein sequence ID" value="KAI9633138.1"/>
    <property type="molecule type" value="Genomic_DNA"/>
</dbReference>
<protein>
    <submittedName>
        <fullName evidence="5">P-loop containing nucleoside triphosphate hydrolase protein</fullName>
    </submittedName>
</protein>
<reference evidence="5" key="1">
    <citation type="journal article" date="2022" name="G3 (Bethesda)">
        <title>High quality genome of the basidiomycete yeast Dioszegia hungarica PDD-24b-2 isolated from cloud water.</title>
        <authorList>
            <person name="Jarrige D."/>
            <person name="Haridas S."/>
            <person name="Bleykasten-Grosshans C."/>
            <person name="Joly M."/>
            <person name="Nadalig T."/>
            <person name="Sancelme M."/>
            <person name="Vuilleumier S."/>
            <person name="Grigoriev I.V."/>
            <person name="Amato P."/>
            <person name="Bringel F."/>
        </authorList>
    </citation>
    <scope>NUCLEOTIDE SEQUENCE</scope>
    <source>
        <strain evidence="5">PDD-24b-2</strain>
    </source>
</reference>
<accession>A0AA38H2X2</accession>
<dbReference type="GeneID" id="77726900"/>
<dbReference type="InterPro" id="IPR000375">
    <property type="entry name" value="Dynamin_stalk"/>
</dbReference>
<dbReference type="CDD" id="cd08771">
    <property type="entry name" value="DLP_1"/>
    <property type="match status" value="1"/>
</dbReference>
<dbReference type="PROSITE" id="PS51388">
    <property type="entry name" value="GED"/>
    <property type="match status" value="1"/>
</dbReference>
<dbReference type="RefSeq" id="XP_052942915.1">
    <property type="nucleotide sequence ID" value="XM_053087695.1"/>
</dbReference>
<dbReference type="Pfam" id="PF02212">
    <property type="entry name" value="GED"/>
    <property type="match status" value="1"/>
</dbReference>
<proteinExistence type="predicted"/>
<gene>
    <name evidence="5" type="ORF">MKK02DRAFT_29038</name>
</gene>
<dbReference type="InterPro" id="IPR045063">
    <property type="entry name" value="Dynamin_N"/>
</dbReference>
<evidence type="ECO:0000259" key="3">
    <source>
        <dbReference type="PROSITE" id="PS51388"/>
    </source>
</evidence>
<feature type="domain" description="GED" evidence="3">
    <location>
        <begin position="640"/>
        <end position="733"/>
    </location>
</feature>
<dbReference type="InterPro" id="IPR001401">
    <property type="entry name" value="Dynamin_GTPase"/>
</dbReference>
<dbReference type="SMART" id="SM00053">
    <property type="entry name" value="DYNc"/>
    <property type="match status" value="1"/>
</dbReference>
<name>A0AA38H2X2_9TREE</name>
<dbReference type="PROSITE" id="PS51718">
    <property type="entry name" value="G_DYNAMIN_2"/>
    <property type="match status" value="1"/>
</dbReference>